<comment type="caution">
    <text evidence="3">The sequence shown here is derived from an EMBL/GenBank/DDBJ whole genome shotgun (WGS) entry which is preliminary data.</text>
</comment>
<dbReference type="PANTHER" id="PTHR33786:SF5">
    <property type="entry name" value="EXPRESSED PROTEIN"/>
    <property type="match status" value="1"/>
</dbReference>
<feature type="chain" id="PRO_5043371897" description="DUF7866 domain-containing protein" evidence="1">
    <location>
        <begin position="17"/>
        <end position="134"/>
    </location>
</feature>
<dbReference type="EMBL" id="BQKI01000080">
    <property type="protein sequence ID" value="GJN28440.1"/>
    <property type="molecule type" value="Genomic_DNA"/>
</dbReference>
<name>A0AAV5F299_ELECO</name>
<keyword evidence="4" id="KW-1185">Reference proteome</keyword>
<evidence type="ECO:0000259" key="2">
    <source>
        <dbReference type="Pfam" id="PF25268"/>
    </source>
</evidence>
<reference evidence="3" key="1">
    <citation type="journal article" date="2018" name="DNA Res.">
        <title>Multiple hybrid de novo genome assembly of finger millet, an orphan allotetraploid crop.</title>
        <authorList>
            <person name="Hatakeyama M."/>
            <person name="Aluri S."/>
            <person name="Balachadran M.T."/>
            <person name="Sivarajan S.R."/>
            <person name="Patrignani A."/>
            <person name="Gruter S."/>
            <person name="Poveda L."/>
            <person name="Shimizu-Inatsugi R."/>
            <person name="Baeten J."/>
            <person name="Francoijs K.J."/>
            <person name="Nataraja K.N."/>
            <person name="Reddy Y.A.N."/>
            <person name="Phadnis S."/>
            <person name="Ravikumar R.L."/>
            <person name="Schlapbach R."/>
            <person name="Sreeman S.M."/>
            <person name="Shimizu K.K."/>
        </authorList>
    </citation>
    <scope>NUCLEOTIDE SEQUENCE</scope>
</reference>
<dbReference type="Pfam" id="PF25268">
    <property type="entry name" value="DUF7866"/>
    <property type="match status" value="1"/>
</dbReference>
<reference evidence="3" key="2">
    <citation type="submission" date="2021-12" db="EMBL/GenBank/DDBJ databases">
        <title>Resequencing data analysis of finger millet.</title>
        <authorList>
            <person name="Hatakeyama M."/>
            <person name="Aluri S."/>
            <person name="Balachadran M.T."/>
            <person name="Sivarajan S.R."/>
            <person name="Poveda L."/>
            <person name="Shimizu-Inatsugi R."/>
            <person name="Schlapbach R."/>
            <person name="Sreeman S.M."/>
            <person name="Shimizu K.K."/>
        </authorList>
    </citation>
    <scope>NUCLEOTIDE SEQUENCE</scope>
</reference>
<feature type="domain" description="DUF7866" evidence="2">
    <location>
        <begin position="64"/>
        <end position="118"/>
    </location>
</feature>
<dbReference type="InterPro" id="IPR057188">
    <property type="entry name" value="DUF7866"/>
</dbReference>
<evidence type="ECO:0000313" key="4">
    <source>
        <dbReference type="Proteomes" id="UP001054889"/>
    </source>
</evidence>
<organism evidence="3 4">
    <name type="scientific">Eleusine coracana subsp. coracana</name>
    <dbReference type="NCBI Taxonomy" id="191504"/>
    <lineage>
        <taxon>Eukaryota</taxon>
        <taxon>Viridiplantae</taxon>
        <taxon>Streptophyta</taxon>
        <taxon>Embryophyta</taxon>
        <taxon>Tracheophyta</taxon>
        <taxon>Spermatophyta</taxon>
        <taxon>Magnoliopsida</taxon>
        <taxon>Liliopsida</taxon>
        <taxon>Poales</taxon>
        <taxon>Poaceae</taxon>
        <taxon>PACMAD clade</taxon>
        <taxon>Chloridoideae</taxon>
        <taxon>Cynodonteae</taxon>
        <taxon>Eleusininae</taxon>
        <taxon>Eleusine</taxon>
    </lineage>
</organism>
<keyword evidence="1" id="KW-0732">Signal</keyword>
<evidence type="ECO:0000313" key="3">
    <source>
        <dbReference type="EMBL" id="GJN28440.1"/>
    </source>
</evidence>
<dbReference type="PANTHER" id="PTHR33786">
    <property type="entry name" value="UBIQUITIN CARBOXYL-TERMINAL HYDROLASE"/>
    <property type="match status" value="1"/>
</dbReference>
<gene>
    <name evidence="3" type="primary">gb16565</name>
    <name evidence="3" type="ORF">PR202_gb16565</name>
</gene>
<accession>A0AAV5F299</accession>
<proteinExistence type="predicted"/>
<sequence>MICLALLLAAALHAQGTSNGEEYLLASGNQEQGISRRSSPSIASEEEEFVPVHSVVYRSLAAREPFQTCGECGCCSKSNNSNCFQTRCCYGINCNLPGKPFGTCSFSPRTCGCGPNNCTNPPSSSANSSTKVVV</sequence>
<dbReference type="AlphaFoldDB" id="A0AAV5F299"/>
<dbReference type="Proteomes" id="UP001054889">
    <property type="component" value="Unassembled WGS sequence"/>
</dbReference>
<feature type="signal peptide" evidence="1">
    <location>
        <begin position="1"/>
        <end position="16"/>
    </location>
</feature>
<protein>
    <recommendedName>
        <fullName evidence="2">DUF7866 domain-containing protein</fullName>
    </recommendedName>
</protein>
<evidence type="ECO:0000256" key="1">
    <source>
        <dbReference type="SAM" id="SignalP"/>
    </source>
</evidence>